<keyword evidence="4 6" id="KW-1133">Transmembrane helix</keyword>
<evidence type="ECO:0000256" key="2">
    <source>
        <dbReference type="ARBA" id="ARBA00022475"/>
    </source>
</evidence>
<dbReference type="EMBL" id="FONT01000007">
    <property type="protein sequence ID" value="SFE96668.1"/>
    <property type="molecule type" value="Genomic_DNA"/>
</dbReference>
<sequence length="266" mass="30306">MGHDHSSILTSPLWDILFISISCLAIGFYIFAVFISNKKLHLHRWPLYRTAFWIFGVLMALLVMVGPLATMAHFDFRFHMMGHLLLGMLAPLLLVLAAPMTLVLRALPVTMARKLTKVMRQRPFSFVTHPITASILNIGGLWLLYTTPLFQWMHHYTWLYVLIHLHIILAGYVFTAAMIYIDPAPHRYSFLYRAIVIVFALGAHQILSKSLYAYPPEGVPTEQAEAGAKIMYYGGDAIDLVIIFLLCLHWYQASRPRTTLSESQTS</sequence>
<dbReference type="AlphaFoldDB" id="A0A1I2EW36"/>
<evidence type="ECO:0000256" key="4">
    <source>
        <dbReference type="ARBA" id="ARBA00022989"/>
    </source>
</evidence>
<evidence type="ECO:0000256" key="1">
    <source>
        <dbReference type="ARBA" id="ARBA00004651"/>
    </source>
</evidence>
<evidence type="ECO:0000256" key="3">
    <source>
        <dbReference type="ARBA" id="ARBA00022692"/>
    </source>
</evidence>
<dbReference type="Pfam" id="PF09678">
    <property type="entry name" value="Caa3_CtaG"/>
    <property type="match status" value="1"/>
</dbReference>
<feature type="transmembrane region" description="Helical" evidence="6">
    <location>
        <begin position="16"/>
        <end position="35"/>
    </location>
</feature>
<evidence type="ECO:0000313" key="8">
    <source>
        <dbReference type="Proteomes" id="UP000199516"/>
    </source>
</evidence>
<feature type="transmembrane region" description="Helical" evidence="6">
    <location>
        <begin position="230"/>
        <end position="251"/>
    </location>
</feature>
<accession>A0A1I2EW36</accession>
<name>A0A1I2EW36_9BACI</name>
<dbReference type="STRING" id="930128.SAMN05192532_10714"/>
<keyword evidence="3 6" id="KW-0812">Transmembrane</keyword>
<protein>
    <submittedName>
        <fullName evidence="7">Putative membrane protein</fullName>
    </submittedName>
</protein>
<evidence type="ECO:0000256" key="6">
    <source>
        <dbReference type="SAM" id="Phobius"/>
    </source>
</evidence>
<reference evidence="7 8" key="1">
    <citation type="submission" date="2016-10" db="EMBL/GenBank/DDBJ databases">
        <authorList>
            <person name="de Groot N.N."/>
        </authorList>
    </citation>
    <scope>NUCLEOTIDE SEQUENCE [LARGE SCALE GENOMIC DNA]</scope>
    <source>
        <strain evidence="7 8">DSM 23995</strain>
    </source>
</reference>
<keyword evidence="5 6" id="KW-0472">Membrane</keyword>
<dbReference type="Proteomes" id="UP000199516">
    <property type="component" value="Unassembled WGS sequence"/>
</dbReference>
<evidence type="ECO:0000256" key="5">
    <source>
        <dbReference type="ARBA" id="ARBA00023136"/>
    </source>
</evidence>
<feature type="transmembrane region" description="Helical" evidence="6">
    <location>
        <begin position="47"/>
        <end position="69"/>
    </location>
</feature>
<keyword evidence="8" id="KW-1185">Reference proteome</keyword>
<evidence type="ECO:0000313" key="7">
    <source>
        <dbReference type="EMBL" id="SFE96668.1"/>
    </source>
</evidence>
<proteinExistence type="predicted"/>
<comment type="subcellular location">
    <subcellularLocation>
        <location evidence="1">Cell membrane</location>
        <topology evidence="1">Multi-pass membrane protein</topology>
    </subcellularLocation>
</comment>
<feature type="transmembrane region" description="Helical" evidence="6">
    <location>
        <begin position="190"/>
        <end position="207"/>
    </location>
</feature>
<feature type="transmembrane region" description="Helical" evidence="6">
    <location>
        <begin position="81"/>
        <end position="104"/>
    </location>
</feature>
<feature type="transmembrane region" description="Helical" evidence="6">
    <location>
        <begin position="157"/>
        <end position="181"/>
    </location>
</feature>
<dbReference type="GO" id="GO:0005886">
    <property type="term" value="C:plasma membrane"/>
    <property type="evidence" value="ECO:0007669"/>
    <property type="project" value="UniProtKB-SubCell"/>
</dbReference>
<dbReference type="RefSeq" id="WP_245757923.1">
    <property type="nucleotide sequence ID" value="NZ_FONT01000007.1"/>
</dbReference>
<keyword evidence="2" id="KW-1003">Cell membrane</keyword>
<organism evidence="7 8">
    <name type="scientific">Alteribacillus iranensis</name>
    <dbReference type="NCBI Taxonomy" id="930128"/>
    <lineage>
        <taxon>Bacteria</taxon>
        <taxon>Bacillati</taxon>
        <taxon>Bacillota</taxon>
        <taxon>Bacilli</taxon>
        <taxon>Bacillales</taxon>
        <taxon>Bacillaceae</taxon>
        <taxon>Alteribacillus</taxon>
    </lineage>
</organism>
<dbReference type="InterPro" id="IPR019108">
    <property type="entry name" value="Caa3_assmbl_CtaG-rel"/>
</dbReference>
<feature type="transmembrane region" description="Helical" evidence="6">
    <location>
        <begin position="124"/>
        <end position="145"/>
    </location>
</feature>
<gene>
    <name evidence="7" type="ORF">SAMN05192532_10714</name>
</gene>